<dbReference type="Gene3D" id="2.120.10.30">
    <property type="entry name" value="TolB, C-terminal domain"/>
    <property type="match status" value="1"/>
</dbReference>
<evidence type="ECO:0000259" key="11">
    <source>
        <dbReference type="Pfam" id="PF07995"/>
    </source>
</evidence>
<evidence type="ECO:0000256" key="9">
    <source>
        <dbReference type="ARBA" id="ARBA00023277"/>
    </source>
</evidence>
<dbReference type="InterPro" id="IPR013320">
    <property type="entry name" value="ConA-like_dom_sf"/>
</dbReference>
<reference evidence="13 14" key="1">
    <citation type="submission" date="2015-07" db="EMBL/GenBank/DDBJ databases">
        <title>Whole genome sequence of Herpetosiphon geysericola DSM 7119.</title>
        <authorList>
            <person name="Hemp J."/>
            <person name="Ward L.M."/>
            <person name="Pace L.A."/>
            <person name="Fischer W.W."/>
        </authorList>
    </citation>
    <scope>NUCLEOTIDE SEQUENCE [LARGE SCALE GENOMIC DNA]</scope>
    <source>
        <strain evidence="13 14">DSM 7119</strain>
    </source>
</reference>
<evidence type="ECO:0008006" key="15">
    <source>
        <dbReference type="Google" id="ProtNLM"/>
    </source>
</evidence>
<evidence type="ECO:0000256" key="3">
    <source>
        <dbReference type="ARBA" id="ARBA00022692"/>
    </source>
</evidence>
<comment type="similarity">
    <text evidence="2">Belongs to the malectin family.</text>
</comment>
<protein>
    <recommendedName>
        <fullName evidence="15">Malectin domain-containing protein</fullName>
    </recommendedName>
</protein>
<feature type="domain" description="Malectin" evidence="12">
    <location>
        <begin position="779"/>
        <end position="942"/>
    </location>
</feature>
<dbReference type="Gene3D" id="2.60.120.200">
    <property type="match status" value="1"/>
</dbReference>
<evidence type="ECO:0000313" key="13">
    <source>
        <dbReference type="EMBL" id="KPL83662.1"/>
    </source>
</evidence>
<dbReference type="PANTHER" id="PTHR13460:SF0">
    <property type="entry name" value="MALECTIN"/>
    <property type="match status" value="1"/>
</dbReference>
<dbReference type="EMBL" id="LGKP01000027">
    <property type="protein sequence ID" value="KPL83662.1"/>
    <property type="molecule type" value="Genomic_DNA"/>
</dbReference>
<keyword evidence="7" id="KW-0472">Membrane</keyword>
<feature type="domain" description="Glucose/Sorbosone dehydrogenase" evidence="11">
    <location>
        <begin position="77"/>
        <end position="458"/>
    </location>
</feature>
<evidence type="ECO:0000256" key="10">
    <source>
        <dbReference type="SAM" id="MobiDB-lite"/>
    </source>
</evidence>
<dbReference type="InterPro" id="IPR011042">
    <property type="entry name" value="6-blade_b-propeller_TolB-like"/>
</dbReference>
<keyword evidence="14" id="KW-1185">Reference proteome</keyword>
<evidence type="ECO:0000256" key="8">
    <source>
        <dbReference type="ARBA" id="ARBA00023180"/>
    </source>
</evidence>
<dbReference type="InterPro" id="IPR021720">
    <property type="entry name" value="Malectin_dom"/>
</dbReference>
<dbReference type="Pfam" id="PF11721">
    <property type="entry name" value="Malectin"/>
    <property type="match status" value="1"/>
</dbReference>
<evidence type="ECO:0000256" key="2">
    <source>
        <dbReference type="ARBA" id="ARBA00009141"/>
    </source>
</evidence>
<dbReference type="OrthoDB" id="197688at2"/>
<dbReference type="SUPFAM" id="SSF49899">
    <property type="entry name" value="Concanavalin A-like lectins/glucanases"/>
    <property type="match status" value="1"/>
</dbReference>
<dbReference type="GO" id="GO:0016020">
    <property type="term" value="C:membrane"/>
    <property type="evidence" value="ECO:0007669"/>
    <property type="project" value="TreeGrafter"/>
</dbReference>
<dbReference type="InterPro" id="IPR039155">
    <property type="entry name" value="MLEC"/>
</dbReference>
<comment type="caution">
    <text evidence="13">The sequence shown here is derived from an EMBL/GenBank/DDBJ whole genome shotgun (WGS) entry which is preliminary data.</text>
</comment>
<keyword evidence="6" id="KW-1133">Transmembrane helix</keyword>
<dbReference type="Pfam" id="PF07995">
    <property type="entry name" value="GSDH"/>
    <property type="match status" value="1"/>
</dbReference>
<keyword evidence="9" id="KW-0119">Carbohydrate metabolism</keyword>
<evidence type="ECO:0000256" key="4">
    <source>
        <dbReference type="ARBA" id="ARBA00022729"/>
    </source>
</evidence>
<dbReference type="SUPFAM" id="SSF50952">
    <property type="entry name" value="Soluble quinoprotein glucose dehydrogenase"/>
    <property type="match status" value="1"/>
</dbReference>
<keyword evidence="4" id="KW-0732">Signal</keyword>
<dbReference type="InterPro" id="IPR011041">
    <property type="entry name" value="Quinoprot_gluc/sorb_DH_b-prop"/>
</dbReference>
<gene>
    <name evidence="13" type="ORF">SE18_18960</name>
</gene>
<name>A0A0P6XL97_9CHLR</name>
<evidence type="ECO:0000256" key="6">
    <source>
        <dbReference type="ARBA" id="ARBA00022989"/>
    </source>
</evidence>
<dbReference type="AlphaFoldDB" id="A0A0P6XL97"/>
<organism evidence="13 14">
    <name type="scientific">Herpetosiphon geysericola</name>
    <dbReference type="NCBI Taxonomy" id="70996"/>
    <lineage>
        <taxon>Bacteria</taxon>
        <taxon>Bacillati</taxon>
        <taxon>Chloroflexota</taxon>
        <taxon>Chloroflexia</taxon>
        <taxon>Herpetosiphonales</taxon>
        <taxon>Herpetosiphonaceae</taxon>
        <taxon>Herpetosiphon</taxon>
    </lineage>
</organism>
<dbReference type="Gene3D" id="2.60.120.430">
    <property type="entry name" value="Galactose-binding lectin"/>
    <property type="match status" value="1"/>
</dbReference>
<comment type="subcellular location">
    <subcellularLocation>
        <location evidence="1">Endoplasmic reticulum membrane</location>
        <topology evidence="1">Single-pass type I membrane protein</topology>
    </subcellularLocation>
</comment>
<dbReference type="PANTHER" id="PTHR13460">
    <property type="match status" value="1"/>
</dbReference>
<dbReference type="GO" id="GO:0030246">
    <property type="term" value="F:carbohydrate binding"/>
    <property type="evidence" value="ECO:0007669"/>
    <property type="project" value="InterPro"/>
</dbReference>
<keyword evidence="3" id="KW-0812">Transmembrane</keyword>
<evidence type="ECO:0000256" key="1">
    <source>
        <dbReference type="ARBA" id="ARBA00004115"/>
    </source>
</evidence>
<sequence>MIKRQFHARVVVMIVLFSLLTGGWLLQPATHDAAAQTRSTIQYSYNPERQHVHSGSISFFRQTIFNSSSGLTGASLFDSPTGMIFGPDGRLYVSQFNGRIFAITLNPTTHQATAVQVIETIYNYPNTNDDGSPATGVNGRQLIGILFDPASTPANMILYVSHSDPRYGYNSDTTSQKINTRSGTISKLLSTNNFATSTDIIKGLPRSRENHSTNSIGWGPDGWLYISSSSNTNNGAPSAHFSNLAEYYLSAAILRANVRSAGFPSAGIDVKNVNSASALTPFAGQFEIFATGYRNVYDFIWLNNKLYANVNGGNDGYGDTPSAAQCPGGVEINPRYLPDTLKIVTQGSYGGHPNPARGECVLNNGNAQGLPTPPNYNPPALTYDFRPSTNGITAYISNAFGGALQGNLIVATYGQNQDVSRVQLDANGSPTSIQSLANFNQPLDVVTDAKGVIYVAEFGSDAITILEPEDLPNCPPPPPYSSAFDSDNDGYSDFDEDQNGTNLCSRASVPNDFDGDMISDLTDPDDDNDGILDVNDQLYFDAANGTNTKLPVEFNWNPGDAPLGKVANTGFTGVQITNGLTRTAEAKIAVGAAGGFTNIITTEGTNAGAINTQANALQLGFDPHRNFRVETRITEMFLGRTPEGNQAAGLFFGPNQDNYVKLVATANLNGDGTSGDTGLQFAMEVAGNLQINPTNNNPSIVLPGVSNIDLRLDGNPAAQTITAYYKTTGNTWIAIGTINVPLWFFNTGTPTGILATNHGTPNTISFIFDFFRLSYRDIVARINSGDRDWTTNDGAVWSPDSSTSRPYSSGGGTYVLIPGVSCPQIYNVTRDFDRLYCSERNTSGSPVQYTIPVSSTGTYAVRLHFAELYWGTNGRPGPNQRKFNVQIEGTTVLTNFDIFSETGATFRPITKTFSTNISDGAVNISLPSGQPGNVDQGKIAAIEVWGPILNIANVTPTVTPSPTATNTPSPTVTNTPTNTPTVTASNTPTNTNTPSPTATGTLTPTNTPTVTLTPSTTPTNTPTQTETPSVTATVDQPTYRIWLPYTLKN</sequence>
<evidence type="ECO:0000259" key="12">
    <source>
        <dbReference type="Pfam" id="PF11721"/>
    </source>
</evidence>
<keyword evidence="5" id="KW-0256">Endoplasmic reticulum</keyword>
<proteinExistence type="inferred from homology"/>
<dbReference type="InterPro" id="IPR012938">
    <property type="entry name" value="Glc/Sorbosone_DH"/>
</dbReference>
<feature type="region of interest" description="Disordered" evidence="10">
    <location>
        <begin position="959"/>
        <end position="1032"/>
    </location>
</feature>
<keyword evidence="8" id="KW-0325">Glycoprotein</keyword>
<evidence type="ECO:0000256" key="5">
    <source>
        <dbReference type="ARBA" id="ARBA00022824"/>
    </source>
</evidence>
<dbReference type="Proteomes" id="UP000050277">
    <property type="component" value="Unassembled WGS sequence"/>
</dbReference>
<evidence type="ECO:0000256" key="7">
    <source>
        <dbReference type="ARBA" id="ARBA00023136"/>
    </source>
</evidence>
<dbReference type="RefSeq" id="WP_054536036.1">
    <property type="nucleotide sequence ID" value="NZ_LGKP01000027.1"/>
</dbReference>
<evidence type="ECO:0000313" key="14">
    <source>
        <dbReference type="Proteomes" id="UP000050277"/>
    </source>
</evidence>
<accession>A0A0P6XL97</accession>
<dbReference type="STRING" id="70996.SE18_18960"/>